<evidence type="ECO:0000256" key="2">
    <source>
        <dbReference type="SAM" id="Phobius"/>
    </source>
</evidence>
<sequence>MPLSRITQVAVGGALLFGALGCTASAKTVSADPTMTLTPALPTPLVSVSRQDVRVEVDPKRIVGGSTKSIHITARCPLPQGGTEYRATARSDAFTGLVTLVAPPPPSASPAATVPMVRGSATIRAGAKAGGYRVQVRCEATNDIGSASFRIVAPEPDRTEDHTRIPTRAPHAGGGGTAAGGPEDESGLPTGVTVVVLLAALGVGVAVARRRSGA</sequence>
<gene>
    <name evidence="4" type="ORF">GCM10011574_13910</name>
</gene>
<evidence type="ECO:0000256" key="1">
    <source>
        <dbReference type="SAM" id="MobiDB-lite"/>
    </source>
</evidence>
<name>A0A8H9L8Z5_9ACTN</name>
<feature type="region of interest" description="Disordered" evidence="1">
    <location>
        <begin position="153"/>
        <end position="187"/>
    </location>
</feature>
<reference evidence="4" key="2">
    <citation type="submission" date="2020-09" db="EMBL/GenBank/DDBJ databases">
        <authorList>
            <person name="Sun Q."/>
            <person name="Zhou Y."/>
        </authorList>
    </citation>
    <scope>NUCLEOTIDE SEQUENCE</scope>
    <source>
        <strain evidence="4">CGMCC 4.7138</strain>
    </source>
</reference>
<dbReference type="EMBL" id="BMMN01000002">
    <property type="protein sequence ID" value="GGO03713.1"/>
    <property type="molecule type" value="Genomic_DNA"/>
</dbReference>
<keyword evidence="3" id="KW-0732">Signal</keyword>
<keyword evidence="2" id="KW-0812">Transmembrane</keyword>
<feature type="compositionally biased region" description="Basic and acidic residues" evidence="1">
    <location>
        <begin position="155"/>
        <end position="164"/>
    </location>
</feature>
<feature type="transmembrane region" description="Helical" evidence="2">
    <location>
        <begin position="188"/>
        <end position="208"/>
    </location>
</feature>
<reference evidence="4" key="1">
    <citation type="journal article" date="2014" name="Int. J. Syst. Evol. Microbiol.">
        <title>Complete genome sequence of Corynebacterium casei LMG S-19264T (=DSM 44701T), isolated from a smear-ripened cheese.</title>
        <authorList>
            <consortium name="US DOE Joint Genome Institute (JGI-PGF)"/>
            <person name="Walter F."/>
            <person name="Albersmeier A."/>
            <person name="Kalinowski J."/>
            <person name="Ruckert C."/>
        </authorList>
    </citation>
    <scope>NUCLEOTIDE SEQUENCE</scope>
    <source>
        <strain evidence="4">CGMCC 4.7138</strain>
    </source>
</reference>
<feature type="signal peptide" evidence="3">
    <location>
        <begin position="1"/>
        <end position="26"/>
    </location>
</feature>
<dbReference type="AlphaFoldDB" id="A0A8H9L8Z5"/>
<feature type="chain" id="PRO_5034083540" description="Gram-positive cocci surface proteins LPxTG domain-containing protein" evidence="3">
    <location>
        <begin position="27"/>
        <end position="214"/>
    </location>
</feature>
<keyword evidence="2" id="KW-1133">Transmembrane helix</keyword>
<evidence type="ECO:0000256" key="3">
    <source>
        <dbReference type="SAM" id="SignalP"/>
    </source>
</evidence>
<dbReference type="PROSITE" id="PS51257">
    <property type="entry name" value="PROKAR_LIPOPROTEIN"/>
    <property type="match status" value="1"/>
</dbReference>
<evidence type="ECO:0000313" key="5">
    <source>
        <dbReference type="Proteomes" id="UP000653480"/>
    </source>
</evidence>
<protein>
    <recommendedName>
        <fullName evidence="6">Gram-positive cocci surface proteins LPxTG domain-containing protein</fullName>
    </recommendedName>
</protein>
<evidence type="ECO:0008006" key="6">
    <source>
        <dbReference type="Google" id="ProtNLM"/>
    </source>
</evidence>
<evidence type="ECO:0000313" key="4">
    <source>
        <dbReference type="EMBL" id="GGO03713.1"/>
    </source>
</evidence>
<dbReference type="Proteomes" id="UP000653480">
    <property type="component" value="Unassembled WGS sequence"/>
</dbReference>
<keyword evidence="2" id="KW-0472">Membrane</keyword>
<organism evidence="4 5">
    <name type="scientific">Microbispora bryophytorum</name>
    <dbReference type="NCBI Taxonomy" id="1460882"/>
    <lineage>
        <taxon>Bacteria</taxon>
        <taxon>Bacillati</taxon>
        <taxon>Actinomycetota</taxon>
        <taxon>Actinomycetes</taxon>
        <taxon>Streptosporangiales</taxon>
        <taxon>Streptosporangiaceae</taxon>
        <taxon>Microbispora</taxon>
    </lineage>
</organism>
<comment type="caution">
    <text evidence="4">The sequence shown here is derived from an EMBL/GenBank/DDBJ whole genome shotgun (WGS) entry which is preliminary data.</text>
</comment>
<keyword evidence="5" id="KW-1185">Reference proteome</keyword>
<accession>A0A8H9L8Z5</accession>
<proteinExistence type="predicted"/>